<evidence type="ECO:0000313" key="2">
    <source>
        <dbReference type="Proteomes" id="UP001152795"/>
    </source>
</evidence>
<dbReference type="Proteomes" id="UP001152795">
    <property type="component" value="Unassembled WGS sequence"/>
</dbReference>
<dbReference type="PANTHER" id="PTHR47018">
    <property type="entry name" value="CXC DOMAIN-CONTAINING PROTEIN-RELATED"/>
    <property type="match status" value="1"/>
</dbReference>
<organism evidence="1 2">
    <name type="scientific">Paramuricea clavata</name>
    <name type="common">Red gorgonian</name>
    <name type="synonym">Violescent sea-whip</name>
    <dbReference type="NCBI Taxonomy" id="317549"/>
    <lineage>
        <taxon>Eukaryota</taxon>
        <taxon>Metazoa</taxon>
        <taxon>Cnidaria</taxon>
        <taxon>Anthozoa</taxon>
        <taxon>Octocorallia</taxon>
        <taxon>Malacalcyonacea</taxon>
        <taxon>Plexauridae</taxon>
        <taxon>Paramuricea</taxon>
    </lineage>
</organism>
<comment type="caution">
    <text evidence="1">The sequence shown here is derived from an EMBL/GenBank/DDBJ whole genome shotgun (WGS) entry which is preliminary data.</text>
</comment>
<name>A0A6S7GRS3_PARCT</name>
<dbReference type="PANTHER" id="PTHR47018:SF1">
    <property type="entry name" value="TESMIN_TSO1-LIKE CXC DOMAIN-CONTAINING PROTEIN"/>
    <property type="match status" value="1"/>
</dbReference>
<protein>
    <submittedName>
        <fullName evidence="1">Uncharacterized protein</fullName>
    </submittedName>
</protein>
<accession>A0A6S7GRS3</accession>
<dbReference type="OrthoDB" id="5988189at2759"/>
<dbReference type="EMBL" id="CACRXK020001418">
    <property type="protein sequence ID" value="CAB3989007.1"/>
    <property type="molecule type" value="Genomic_DNA"/>
</dbReference>
<gene>
    <name evidence="1" type="ORF">PACLA_8A035594</name>
</gene>
<keyword evidence="2" id="KW-1185">Reference proteome</keyword>
<dbReference type="AlphaFoldDB" id="A0A6S7GRS3"/>
<sequence>MATPVEFKTDWSKCCLCQQEKNEELKSPHSNPTQKETTDGYSNIATNIPQFKAINALPPMLDPRRLDEDGAIDDTLRKNNAKYHQSCRLLLNNTKLDRAKKRTLWKWEDKDIHLRQAMTMKLNDRLNNCAKILNDGKLLAKLSAGDIVAQGFKYHPACLAALYNRERAELSAKEQSTCDGILPKREAYAIAFSEIVTFITESKTATSADDGAVRFKMAELVKLYGQRLEQLGVDCPDLNCTRLKEQLLLHMPEVQAYHEGRDVFIVFHSDIGDVLAQKNITSHVIHHGKTGSIIRKDMLSHKWALEKILNGDSIEEAVPASLLEFLCMLEHGADIKSQIRYGASKPNLALAQLLQYNCSARHNEGVKTHSKRS</sequence>
<reference evidence="1" key="1">
    <citation type="submission" date="2020-04" db="EMBL/GenBank/DDBJ databases">
        <authorList>
            <person name="Alioto T."/>
            <person name="Alioto T."/>
            <person name="Gomez Garrido J."/>
        </authorList>
    </citation>
    <scope>NUCLEOTIDE SEQUENCE</scope>
    <source>
        <strain evidence="1">A484AB</strain>
    </source>
</reference>
<evidence type="ECO:0000313" key="1">
    <source>
        <dbReference type="EMBL" id="CAB3989007.1"/>
    </source>
</evidence>
<proteinExistence type="predicted"/>